<dbReference type="GO" id="GO:0000122">
    <property type="term" value="P:negative regulation of transcription by RNA polymerase II"/>
    <property type="evidence" value="ECO:0007669"/>
    <property type="project" value="TreeGrafter"/>
</dbReference>
<reference evidence="10" key="2">
    <citation type="journal article" date="2024" name="Plant">
        <title>Genomic evolution and insights into agronomic trait innovations of Sesamum species.</title>
        <authorList>
            <person name="Miao H."/>
            <person name="Wang L."/>
            <person name="Qu L."/>
            <person name="Liu H."/>
            <person name="Sun Y."/>
            <person name="Le M."/>
            <person name="Wang Q."/>
            <person name="Wei S."/>
            <person name="Zheng Y."/>
            <person name="Lin W."/>
            <person name="Duan Y."/>
            <person name="Cao H."/>
            <person name="Xiong S."/>
            <person name="Wang X."/>
            <person name="Wei L."/>
            <person name="Li C."/>
            <person name="Ma Q."/>
            <person name="Ju M."/>
            <person name="Zhao R."/>
            <person name="Li G."/>
            <person name="Mu C."/>
            <person name="Tian Q."/>
            <person name="Mei H."/>
            <person name="Zhang T."/>
            <person name="Gao T."/>
            <person name="Zhang H."/>
        </authorList>
    </citation>
    <scope>NUCLEOTIDE SEQUENCE</scope>
    <source>
        <strain evidence="10">KEN8</strain>
    </source>
</reference>
<feature type="region of interest" description="Disordered" evidence="8">
    <location>
        <begin position="180"/>
        <end position="287"/>
    </location>
</feature>
<feature type="compositionally biased region" description="Polar residues" evidence="8">
    <location>
        <begin position="121"/>
        <end position="130"/>
    </location>
</feature>
<evidence type="ECO:0000256" key="4">
    <source>
        <dbReference type="ARBA" id="ARBA00022771"/>
    </source>
</evidence>
<evidence type="ECO:0000256" key="5">
    <source>
        <dbReference type="ARBA" id="ARBA00022833"/>
    </source>
</evidence>
<dbReference type="Gene3D" id="3.30.1490.490">
    <property type="match status" value="1"/>
</dbReference>
<feature type="compositionally biased region" description="Basic and acidic residues" evidence="8">
    <location>
        <begin position="273"/>
        <end position="287"/>
    </location>
</feature>
<evidence type="ECO:0000256" key="8">
    <source>
        <dbReference type="SAM" id="MobiDB-lite"/>
    </source>
</evidence>
<keyword evidence="4 7" id="KW-0863">Zinc-finger</keyword>
<keyword evidence="3" id="KW-0677">Repeat</keyword>
<keyword evidence="5" id="KW-0862">Zinc</keyword>
<keyword evidence="2" id="KW-0479">Metal-binding</keyword>
<comment type="caution">
    <text evidence="10">The sequence shown here is derived from an EMBL/GenBank/DDBJ whole genome shotgun (WGS) entry which is preliminary data.</text>
</comment>
<name>A0AAW2N1B0_9LAMI</name>
<dbReference type="SUPFAM" id="SSF57667">
    <property type="entry name" value="beta-beta-alpha zinc fingers"/>
    <property type="match status" value="3"/>
</dbReference>
<feature type="compositionally biased region" description="Polar residues" evidence="8">
    <location>
        <begin position="190"/>
        <end position="207"/>
    </location>
</feature>
<dbReference type="Pfam" id="PF12874">
    <property type="entry name" value="zf-met"/>
    <property type="match status" value="1"/>
</dbReference>
<protein>
    <submittedName>
        <fullName evidence="10">UBP1-associated proteins 1C</fullName>
    </submittedName>
</protein>
<feature type="compositionally biased region" description="Basic and acidic residues" evidence="8">
    <location>
        <begin position="132"/>
        <end position="142"/>
    </location>
</feature>
<organism evidence="10">
    <name type="scientific">Sesamum calycinum</name>
    <dbReference type="NCBI Taxonomy" id="2727403"/>
    <lineage>
        <taxon>Eukaryota</taxon>
        <taxon>Viridiplantae</taxon>
        <taxon>Streptophyta</taxon>
        <taxon>Embryophyta</taxon>
        <taxon>Tracheophyta</taxon>
        <taxon>Spermatophyta</taxon>
        <taxon>Magnoliopsida</taxon>
        <taxon>eudicotyledons</taxon>
        <taxon>Gunneridae</taxon>
        <taxon>Pentapetalae</taxon>
        <taxon>asterids</taxon>
        <taxon>lamiids</taxon>
        <taxon>Lamiales</taxon>
        <taxon>Pedaliaceae</taxon>
        <taxon>Sesamum</taxon>
    </lineage>
</organism>
<dbReference type="InterPro" id="IPR036236">
    <property type="entry name" value="Znf_C2H2_sf"/>
</dbReference>
<dbReference type="EMBL" id="JACGWM010000012">
    <property type="protein sequence ID" value="KAL0337246.1"/>
    <property type="molecule type" value="Genomic_DNA"/>
</dbReference>
<dbReference type="AlphaFoldDB" id="A0AAW2N1B0"/>
<proteinExistence type="predicted"/>
<evidence type="ECO:0000256" key="1">
    <source>
        <dbReference type="ARBA" id="ARBA00004123"/>
    </source>
</evidence>
<dbReference type="Gene3D" id="3.30.160.60">
    <property type="entry name" value="Classic Zinc Finger"/>
    <property type="match status" value="1"/>
</dbReference>
<dbReference type="PANTHER" id="PTHR13100">
    <property type="entry name" value="CELL GROWTH-REGULATING NUCLEOLAR PROTEIN LYAR"/>
    <property type="match status" value="1"/>
</dbReference>
<dbReference type="InterPro" id="IPR003604">
    <property type="entry name" value="Matrin/U1-like-C_Znf_C2H2"/>
</dbReference>
<dbReference type="FunFam" id="3.30.1490.490:FF:000001">
    <property type="entry name" value="cell growth-regulating nucleolar protein-like"/>
    <property type="match status" value="1"/>
</dbReference>
<evidence type="ECO:0000256" key="2">
    <source>
        <dbReference type="ARBA" id="ARBA00022723"/>
    </source>
</evidence>
<dbReference type="GO" id="GO:0008270">
    <property type="term" value="F:zinc ion binding"/>
    <property type="evidence" value="ECO:0007669"/>
    <property type="project" value="UniProtKB-KW"/>
</dbReference>
<dbReference type="InterPro" id="IPR039999">
    <property type="entry name" value="LYAR"/>
</dbReference>
<evidence type="ECO:0000256" key="3">
    <source>
        <dbReference type="ARBA" id="ARBA00022737"/>
    </source>
</evidence>
<evidence type="ECO:0000259" key="9">
    <source>
        <dbReference type="SMART" id="SM00451"/>
    </source>
</evidence>
<accession>A0AAW2N1B0</accession>
<dbReference type="InterPro" id="IPR013087">
    <property type="entry name" value="Znf_C2H2_type"/>
</dbReference>
<dbReference type="FunFam" id="3.30.160.60:FF:001583">
    <property type="entry name" value="UBP1-associated proteins 1C"/>
    <property type="match status" value="1"/>
</dbReference>
<comment type="subcellular location">
    <subcellularLocation>
        <location evidence="1">Nucleus</location>
    </subcellularLocation>
</comment>
<evidence type="ECO:0000313" key="10">
    <source>
        <dbReference type="EMBL" id="KAL0337246.1"/>
    </source>
</evidence>
<dbReference type="InterPro" id="IPR058719">
    <property type="entry name" value="WHD_LYAR"/>
</dbReference>
<dbReference type="Pfam" id="PF08790">
    <property type="entry name" value="zf-LYAR"/>
    <property type="match status" value="1"/>
</dbReference>
<evidence type="ECO:0000256" key="6">
    <source>
        <dbReference type="ARBA" id="ARBA00023242"/>
    </source>
</evidence>
<gene>
    <name evidence="10" type="ORF">Scaly_1999700</name>
</gene>
<reference evidence="10" key="1">
    <citation type="submission" date="2020-06" db="EMBL/GenBank/DDBJ databases">
        <authorList>
            <person name="Li T."/>
            <person name="Hu X."/>
            <person name="Zhang T."/>
            <person name="Song X."/>
            <person name="Zhang H."/>
            <person name="Dai N."/>
            <person name="Sheng W."/>
            <person name="Hou X."/>
            <person name="Wei L."/>
        </authorList>
    </citation>
    <scope>NUCLEOTIDE SEQUENCE</scope>
    <source>
        <strain evidence="10">KEN8</strain>
        <tissue evidence="10">Leaf</tissue>
    </source>
</reference>
<keyword evidence="6" id="KW-0539">Nucleus</keyword>
<feature type="region of interest" description="Disordered" evidence="8">
    <location>
        <begin position="115"/>
        <end position="146"/>
    </location>
</feature>
<sequence>MRVSSIHKDVFSILAKVIKETPSPNRSPSFSTFKAKTRALRGYNVPSSRTGARSGGGEEMVWFQCEDCGDNLKKPKLPNHFRVCSAYKLSCIDCGQVFGQQDVESHTQCITEAEKYGPKGQGNSLNGSNTKPKKDSKPKPEVDINVGLSERPPWFCSLCNTKATSKQALLLHADGKKHRAKARAFHAAKQQPNDTAETKGSSENNAKTEAPENKDSEENNALESNKKRKLEASENDGAQNKTVGDNPAELGNGEVIQTKGAEAKGLKKAKHNATKEEAGLDSAADKDSSKKKIKWKKLITSALKSPFKAWLHPAPRKSALLLAMAAAGENPAPFLKMALGSCCLRYGNPDGGMKLKKLRKFVLNSLKESGHTEDKNQVSEILEQKPPAAKKENTVRPQLPLFTYAQLELAETHYAVVPLGIGHFGFRFLPSAPLSRSAL</sequence>
<dbReference type="Pfam" id="PF25879">
    <property type="entry name" value="WHD_LYAR"/>
    <property type="match status" value="1"/>
</dbReference>
<dbReference type="GO" id="GO:0005730">
    <property type="term" value="C:nucleolus"/>
    <property type="evidence" value="ECO:0007669"/>
    <property type="project" value="TreeGrafter"/>
</dbReference>
<dbReference type="InterPro" id="IPR014898">
    <property type="entry name" value="Znf_C2H2_LYAR"/>
</dbReference>
<dbReference type="SMART" id="SM00451">
    <property type="entry name" value="ZnF_U1"/>
    <property type="match status" value="1"/>
</dbReference>
<dbReference type="PROSITE" id="PS51804">
    <property type="entry name" value="ZF_C2HC_LYAR"/>
    <property type="match status" value="2"/>
</dbReference>
<feature type="domain" description="U1-type" evidence="9">
    <location>
        <begin position="151"/>
        <end position="185"/>
    </location>
</feature>
<dbReference type="GO" id="GO:0003677">
    <property type="term" value="F:DNA binding"/>
    <property type="evidence" value="ECO:0007669"/>
    <property type="project" value="InterPro"/>
</dbReference>
<evidence type="ECO:0000256" key="7">
    <source>
        <dbReference type="PROSITE-ProRule" id="PRU01145"/>
    </source>
</evidence>
<dbReference type="PANTHER" id="PTHR13100:SF10">
    <property type="entry name" value="CELL GROWTH-REGULATING NUCLEOLAR PROTEIN"/>
    <property type="match status" value="1"/>
</dbReference>
<dbReference type="GO" id="GO:0006364">
    <property type="term" value="P:rRNA processing"/>
    <property type="evidence" value="ECO:0007669"/>
    <property type="project" value="TreeGrafter"/>
</dbReference>